<protein>
    <submittedName>
        <fullName evidence="3">Cysteine desulfurase</fullName>
    </submittedName>
</protein>
<gene>
    <name evidence="3" type="ORF">SU86_005920</name>
</gene>
<dbReference type="Proteomes" id="UP000266745">
    <property type="component" value="Chromosome"/>
</dbReference>
<dbReference type="STRING" id="1603555.SU86_005920"/>
<dbReference type="InterPro" id="IPR000192">
    <property type="entry name" value="Aminotrans_V_dom"/>
</dbReference>
<proteinExistence type="predicted"/>
<dbReference type="EMBL" id="CP011097">
    <property type="protein sequence ID" value="AJZ75976.1"/>
    <property type="molecule type" value="Genomic_DNA"/>
</dbReference>
<dbReference type="PANTHER" id="PTHR43586:SF8">
    <property type="entry name" value="CYSTEINE DESULFURASE 1, CHLOROPLASTIC"/>
    <property type="match status" value="1"/>
</dbReference>
<keyword evidence="4" id="KW-1185">Reference proteome</keyword>
<accession>A0A3G1B1G4</accession>
<dbReference type="RefSeq" id="WP_048188857.1">
    <property type="nucleotide sequence ID" value="NZ_CP011097.1"/>
</dbReference>
<organism evidence="3 4">
    <name type="scientific">Candidatus Nitrosotenuis cloacae</name>
    <dbReference type="NCBI Taxonomy" id="1603555"/>
    <lineage>
        <taxon>Archaea</taxon>
        <taxon>Nitrososphaerota</taxon>
        <taxon>Candidatus Nitrosotenuis</taxon>
    </lineage>
</organism>
<evidence type="ECO:0000313" key="4">
    <source>
        <dbReference type="Proteomes" id="UP000266745"/>
    </source>
</evidence>
<evidence type="ECO:0000313" key="3">
    <source>
        <dbReference type="EMBL" id="AJZ75976.1"/>
    </source>
</evidence>
<dbReference type="Gene3D" id="3.90.1150.10">
    <property type="entry name" value="Aspartate Aminotransferase, domain 1"/>
    <property type="match status" value="1"/>
</dbReference>
<keyword evidence="1" id="KW-0663">Pyridoxal phosphate</keyword>
<dbReference type="PANTHER" id="PTHR43586">
    <property type="entry name" value="CYSTEINE DESULFURASE"/>
    <property type="match status" value="1"/>
</dbReference>
<evidence type="ECO:0000259" key="2">
    <source>
        <dbReference type="Pfam" id="PF00266"/>
    </source>
</evidence>
<evidence type="ECO:0000256" key="1">
    <source>
        <dbReference type="ARBA" id="ARBA00022898"/>
    </source>
</evidence>
<dbReference type="Gene3D" id="3.40.640.10">
    <property type="entry name" value="Type I PLP-dependent aspartate aminotransferase-like (Major domain)"/>
    <property type="match status" value="1"/>
</dbReference>
<dbReference type="InterPro" id="IPR015422">
    <property type="entry name" value="PyrdxlP-dep_Trfase_small"/>
</dbReference>
<dbReference type="OrthoDB" id="5817at2157"/>
<dbReference type="InterPro" id="IPR015421">
    <property type="entry name" value="PyrdxlP-dep_Trfase_major"/>
</dbReference>
<dbReference type="Pfam" id="PF00266">
    <property type="entry name" value="Aminotran_5"/>
    <property type="match status" value="1"/>
</dbReference>
<dbReference type="SUPFAM" id="SSF53383">
    <property type="entry name" value="PLP-dependent transferases"/>
    <property type="match status" value="1"/>
</dbReference>
<sequence length="384" mass="42586">MNLDKDLVASSFASSERTYLNNASSSLIPLSTIRVMTDFTMRYNDLGPDSLDFASLLSQKSVELRQTISKLVKCRPEEVVLTSSVTEGINAVASGIILHKDSNFVIRGTTHEHHSNYYPWLRLGKKSELRSIAHDTNGFFEISELEKKLDRNTKLVALSHGLYNTGAILPISEIGKMLNERGVPFFVDAAQTIGCAGEFDFAKSGADFVAFNGYKWLCGPMGIGVFICKKDSAPLLEPMQLAGESAMLYDGTNLAYKDIPDRFQGGFRNFAAIVGLQNSISFLMGLGIANIREKIIGLANLLRDELAKIPGVTLYGPQDHTKRTSIVSFTIQNKTPQEVVQRLEQQKMVLAVREIDNIKIVRASPHFFNTESEMLKLADLIKRL</sequence>
<reference evidence="3 4" key="1">
    <citation type="journal article" date="2016" name="Sci. Rep.">
        <title>A novel ammonia-oxidizing archaeon from wastewater treatment plant: Its enrichment, physiological and genomic characteristics.</title>
        <authorList>
            <person name="Li Y."/>
            <person name="Ding K."/>
            <person name="Wen X."/>
            <person name="Zhang B."/>
            <person name="Shen B."/>
            <person name="Yang Y."/>
        </authorList>
    </citation>
    <scope>NUCLEOTIDE SEQUENCE [LARGE SCALE GENOMIC DNA]</scope>
    <source>
        <strain evidence="3 4">SAT1</strain>
    </source>
</reference>
<name>A0A3G1B1G4_9ARCH</name>
<feature type="domain" description="Aminotransferase class V" evidence="2">
    <location>
        <begin position="18"/>
        <end position="350"/>
    </location>
</feature>
<dbReference type="GeneID" id="24875936"/>
<dbReference type="InterPro" id="IPR015424">
    <property type="entry name" value="PyrdxlP-dep_Trfase"/>
</dbReference>
<dbReference type="KEGG" id="tah:SU86_005920"/>
<dbReference type="AlphaFoldDB" id="A0A3G1B1G4"/>